<protein>
    <submittedName>
        <fullName evidence="2">Uncharacterized protein</fullName>
    </submittedName>
</protein>
<keyword evidence="3" id="KW-1185">Reference proteome</keyword>
<gene>
    <name evidence="2" type="ORF">H696_02014</name>
</gene>
<dbReference type="Proteomes" id="UP000030693">
    <property type="component" value="Unassembled WGS sequence"/>
</dbReference>
<organism evidence="2">
    <name type="scientific">Fonticula alba</name>
    <name type="common">Slime mold</name>
    <dbReference type="NCBI Taxonomy" id="691883"/>
    <lineage>
        <taxon>Eukaryota</taxon>
        <taxon>Rotosphaerida</taxon>
        <taxon>Fonticulaceae</taxon>
        <taxon>Fonticula</taxon>
    </lineage>
</organism>
<feature type="compositionally biased region" description="Acidic residues" evidence="1">
    <location>
        <begin position="305"/>
        <end position="366"/>
    </location>
</feature>
<dbReference type="AlphaFoldDB" id="A0A058Z9U8"/>
<dbReference type="RefSeq" id="XP_009494187.1">
    <property type="nucleotide sequence ID" value="XM_009495912.1"/>
</dbReference>
<feature type="compositionally biased region" description="Acidic residues" evidence="1">
    <location>
        <begin position="500"/>
        <end position="512"/>
    </location>
</feature>
<accession>A0A058Z9U8</accession>
<dbReference type="GeneID" id="20526739"/>
<dbReference type="eggNOG" id="ENOG502SCYY">
    <property type="taxonomic scope" value="Eukaryota"/>
</dbReference>
<dbReference type="STRING" id="691883.A0A058Z9U8"/>
<feature type="region of interest" description="Disordered" evidence="1">
    <location>
        <begin position="284"/>
        <end position="512"/>
    </location>
</feature>
<evidence type="ECO:0000313" key="2">
    <source>
        <dbReference type="EMBL" id="KCV71064.1"/>
    </source>
</evidence>
<feature type="compositionally biased region" description="Acidic residues" evidence="1">
    <location>
        <begin position="412"/>
        <end position="435"/>
    </location>
</feature>
<feature type="compositionally biased region" description="Basic and acidic residues" evidence="1">
    <location>
        <begin position="164"/>
        <end position="173"/>
    </location>
</feature>
<feature type="compositionally biased region" description="Acidic residues" evidence="1">
    <location>
        <begin position="117"/>
        <end position="140"/>
    </location>
</feature>
<proteinExistence type="predicted"/>
<evidence type="ECO:0000256" key="1">
    <source>
        <dbReference type="SAM" id="MobiDB-lite"/>
    </source>
</evidence>
<reference evidence="2" key="1">
    <citation type="submission" date="2013-04" db="EMBL/GenBank/DDBJ databases">
        <title>The Genome Sequence of Fonticula alba ATCC 38817.</title>
        <authorList>
            <consortium name="The Broad Institute Genomics Platform"/>
            <person name="Russ C."/>
            <person name="Cuomo C."/>
            <person name="Burger G."/>
            <person name="Gray M.W."/>
            <person name="Holland P.W.H."/>
            <person name="King N."/>
            <person name="Lang F.B.F."/>
            <person name="Roger A.J."/>
            <person name="Ruiz-Trillo I."/>
            <person name="Brown M."/>
            <person name="Walker B."/>
            <person name="Young S."/>
            <person name="Zeng Q."/>
            <person name="Gargeya S."/>
            <person name="Fitzgerald M."/>
            <person name="Haas B."/>
            <person name="Abouelleil A."/>
            <person name="Allen A.W."/>
            <person name="Alvarado L."/>
            <person name="Arachchi H.M."/>
            <person name="Berlin A.M."/>
            <person name="Chapman S.B."/>
            <person name="Gainer-Dewar J."/>
            <person name="Goldberg J."/>
            <person name="Griggs A."/>
            <person name="Gujja S."/>
            <person name="Hansen M."/>
            <person name="Howarth C."/>
            <person name="Imamovic A."/>
            <person name="Ireland A."/>
            <person name="Larimer J."/>
            <person name="McCowan C."/>
            <person name="Murphy C."/>
            <person name="Pearson M."/>
            <person name="Poon T.W."/>
            <person name="Priest M."/>
            <person name="Roberts A."/>
            <person name="Saif S."/>
            <person name="Shea T."/>
            <person name="Sisk P."/>
            <person name="Sykes S."/>
            <person name="Wortman J."/>
            <person name="Nusbaum C."/>
            <person name="Birren B."/>
        </authorList>
    </citation>
    <scope>NUCLEOTIDE SEQUENCE [LARGE SCALE GENOMIC DNA]</scope>
    <source>
        <strain evidence="2">ATCC 38817</strain>
    </source>
</reference>
<feature type="compositionally biased region" description="Basic and acidic residues" evidence="1">
    <location>
        <begin position="469"/>
        <end position="488"/>
    </location>
</feature>
<name>A0A058Z9U8_FONAL</name>
<feature type="compositionally biased region" description="Basic and acidic residues" evidence="1">
    <location>
        <begin position="367"/>
        <end position="392"/>
    </location>
</feature>
<feature type="region of interest" description="Disordered" evidence="1">
    <location>
        <begin position="77"/>
        <end position="186"/>
    </location>
</feature>
<feature type="compositionally biased region" description="Acidic residues" evidence="1">
    <location>
        <begin position="451"/>
        <end position="468"/>
    </location>
</feature>
<feature type="compositionally biased region" description="Pro residues" evidence="1">
    <location>
        <begin position="88"/>
        <end position="97"/>
    </location>
</feature>
<evidence type="ECO:0000313" key="3">
    <source>
        <dbReference type="Proteomes" id="UP000030693"/>
    </source>
</evidence>
<dbReference type="EMBL" id="KB932203">
    <property type="protein sequence ID" value="KCV71064.1"/>
    <property type="molecule type" value="Genomic_DNA"/>
</dbReference>
<feature type="compositionally biased region" description="Basic and acidic residues" evidence="1">
    <location>
        <begin position="141"/>
        <end position="156"/>
    </location>
</feature>
<sequence>MDPTSGHPSADSRPVPVPVARLEHLHQEKDLLEGRLSAIDGLIEQHFPEALVDRTAAVAPAPAAPGAPLEDWEIEWEIDQSMARAKAPPEPQQPMPLPAMMDLSSDAPDSDDHSTEPDFDPATDSDQDPGPESQEDPGDLDDGHAAHDTQDDHLDGGDGDGDAGEDHRGRDHQDDEENEDGAPRLRRRCHDARLTLDADGQVSLLGSILLDHDHSPEAGDLDRPVILLNWTAMSNGAINSDQVTNLYLEDENFGRPGYEPTNPLAISYLRMQRRVIDLLYHGQEGASGSTAGRSTRNRHGNPEGHDDDDDEYHDEEDDNDYYGQEGDGDFYGEEDDFYGEEDDFYGEEDDFHAEEDDFHAEEDDYPDQGHESADGRDSLTHEDGDLEHEGRPTRGGKRSPAKAHGPGIEEGAAIDEYEHDDDEEEEEQQEEQDTADSDHEHGAGSDSAPLSEEEPADDDDDDDDDDDPHDSLPSDFESHQGLGMHDDYASDLASDGLPDMQEEEDYEDEEDAAPAHDFEQMLDQLFDMGLAIHTTADTWADNRPTTFFTGDATGPRDYWAPVEYPRSLCHGMRDSLDTWRFVQSRFWFSATEKLSFRMLQREIALCNRPLSFKITLLEELQRLATKQPHKPCPLGHFDPASPAAELNILDRILAMVLSRSNALQSLDHGAVRSPAAILSLHNRIRQTWHDDFGGLPTSGSL</sequence>